<keyword evidence="2 4" id="KW-0378">Hydrolase</keyword>
<keyword evidence="6" id="KW-1185">Reference proteome</keyword>
<evidence type="ECO:0000313" key="5">
    <source>
        <dbReference type="EMBL" id="RIJ41648.1"/>
    </source>
</evidence>
<dbReference type="GO" id="GO:0005737">
    <property type="term" value="C:cytoplasm"/>
    <property type="evidence" value="ECO:0007669"/>
    <property type="project" value="UniProtKB-SubCell"/>
</dbReference>
<dbReference type="SUPFAM" id="SSF52972">
    <property type="entry name" value="ITPase-like"/>
    <property type="match status" value="1"/>
</dbReference>
<dbReference type="CDD" id="cd00555">
    <property type="entry name" value="Maf"/>
    <property type="match status" value="1"/>
</dbReference>
<comment type="caution">
    <text evidence="4">Lacks conserved residue(s) required for the propagation of feature annotation.</text>
</comment>
<organism evidence="5 6">
    <name type="scientific">Pontibacter oryzae</name>
    <dbReference type="NCBI Taxonomy" id="2304593"/>
    <lineage>
        <taxon>Bacteria</taxon>
        <taxon>Pseudomonadati</taxon>
        <taxon>Bacteroidota</taxon>
        <taxon>Cytophagia</taxon>
        <taxon>Cytophagales</taxon>
        <taxon>Hymenobacteraceae</taxon>
        <taxon>Pontibacter</taxon>
    </lineage>
</organism>
<comment type="cofactor">
    <cofactor evidence="1 4">
        <name>a divalent metal cation</name>
        <dbReference type="ChEBI" id="CHEBI:60240"/>
    </cofactor>
</comment>
<comment type="catalytic activity">
    <reaction evidence="4">
        <text>UTP + H2O = UMP + diphosphate + H(+)</text>
        <dbReference type="Rhea" id="RHEA:29395"/>
        <dbReference type="ChEBI" id="CHEBI:15377"/>
        <dbReference type="ChEBI" id="CHEBI:15378"/>
        <dbReference type="ChEBI" id="CHEBI:33019"/>
        <dbReference type="ChEBI" id="CHEBI:46398"/>
        <dbReference type="ChEBI" id="CHEBI:57865"/>
        <dbReference type="EC" id="3.6.1.9"/>
    </reaction>
</comment>
<dbReference type="EC" id="3.6.1.9" evidence="4"/>
<evidence type="ECO:0000256" key="2">
    <source>
        <dbReference type="ARBA" id="ARBA00022801"/>
    </source>
</evidence>
<dbReference type="HAMAP" id="MF_00528">
    <property type="entry name" value="Maf"/>
    <property type="match status" value="1"/>
</dbReference>
<feature type="site" description="Important for substrate specificity" evidence="4">
    <location>
        <position position="15"/>
    </location>
</feature>
<protein>
    <recommendedName>
        <fullName evidence="4">dTTP/UTP pyrophosphatase</fullName>
        <shortName evidence="4">dTTPase/UTPase</shortName>
        <ecNumber evidence="4">3.6.1.9</ecNumber>
    </recommendedName>
    <alternativeName>
        <fullName evidence="4">Nucleoside triphosphate pyrophosphatase</fullName>
    </alternativeName>
    <alternativeName>
        <fullName evidence="4">Nucleotide pyrophosphatase</fullName>
        <shortName evidence="4">Nucleotide PPase</shortName>
    </alternativeName>
</protein>
<comment type="function">
    <text evidence="4">Nucleoside triphosphate pyrophosphatase that hydrolyzes dTTP and UTP. May have a dual role in cell division arrest and in preventing the incorporation of modified nucleotides into cellular nucleic acids.</text>
</comment>
<comment type="catalytic activity">
    <reaction evidence="4">
        <text>dTTP + H2O = dTMP + diphosphate + H(+)</text>
        <dbReference type="Rhea" id="RHEA:28534"/>
        <dbReference type="ChEBI" id="CHEBI:15377"/>
        <dbReference type="ChEBI" id="CHEBI:15378"/>
        <dbReference type="ChEBI" id="CHEBI:33019"/>
        <dbReference type="ChEBI" id="CHEBI:37568"/>
        <dbReference type="ChEBI" id="CHEBI:63528"/>
        <dbReference type="EC" id="3.6.1.9"/>
    </reaction>
</comment>
<evidence type="ECO:0000256" key="1">
    <source>
        <dbReference type="ARBA" id="ARBA00001968"/>
    </source>
</evidence>
<sequence>MNLQRPLLLASNSPRRKELLSGLGLTYELLLKEVHEDFPEHLKREQVAEYLASHKADAYKEDVTNEALITADTIVCLGDRVMNKPATYEEAREMLKALSGQTHEVITGVCILTKEKKTVFHDSTKVYFKPLSDAEIHHYITHYKPYDKAGAYGIQEWIGMVGIDHIEGSYFNVVGLPVQKLYQKLVELGILAIT</sequence>
<dbReference type="GO" id="GO:0036221">
    <property type="term" value="F:UTP diphosphatase activity"/>
    <property type="evidence" value="ECO:0007669"/>
    <property type="project" value="RHEA"/>
</dbReference>
<accession>A0A399SEM5</accession>
<feature type="active site" description="Proton acceptor" evidence="4">
    <location>
        <position position="72"/>
    </location>
</feature>
<feature type="site" description="Important for substrate specificity" evidence="4">
    <location>
        <position position="73"/>
    </location>
</feature>
<dbReference type="PIRSF" id="PIRSF006305">
    <property type="entry name" value="Maf"/>
    <property type="match status" value="1"/>
</dbReference>
<comment type="similarity">
    <text evidence="4">Belongs to the Maf family. YhdE subfamily.</text>
</comment>
<dbReference type="InterPro" id="IPR003697">
    <property type="entry name" value="Maf-like"/>
</dbReference>
<name>A0A399SEM5_9BACT</name>
<reference evidence="6" key="1">
    <citation type="submission" date="2018-08" db="EMBL/GenBank/DDBJ databases">
        <title>Mucilaginibacter sp. MYSH2.</title>
        <authorList>
            <person name="Seo T."/>
        </authorList>
    </citation>
    <scope>NUCLEOTIDE SEQUENCE [LARGE SCALE GENOMIC DNA]</scope>
    <source>
        <strain evidence="6">KIRAN</strain>
    </source>
</reference>
<proteinExistence type="inferred from homology"/>
<evidence type="ECO:0000256" key="3">
    <source>
        <dbReference type="ARBA" id="ARBA00023080"/>
    </source>
</evidence>
<keyword evidence="3 4" id="KW-0546">Nucleotide metabolism</keyword>
<evidence type="ECO:0000313" key="6">
    <source>
        <dbReference type="Proteomes" id="UP000266005"/>
    </source>
</evidence>
<dbReference type="PANTHER" id="PTHR43213:SF5">
    <property type="entry name" value="BIFUNCTIONAL DTTP_UTP PYROPHOSPHATASE_METHYLTRANSFERASE PROTEIN-RELATED"/>
    <property type="match status" value="1"/>
</dbReference>
<evidence type="ECO:0000256" key="4">
    <source>
        <dbReference type="HAMAP-Rule" id="MF_00528"/>
    </source>
</evidence>
<dbReference type="InterPro" id="IPR029001">
    <property type="entry name" value="ITPase-like_fam"/>
</dbReference>
<keyword evidence="4" id="KW-0963">Cytoplasm</keyword>
<dbReference type="EMBL" id="QWGE01000002">
    <property type="protein sequence ID" value="RIJ41648.1"/>
    <property type="molecule type" value="Genomic_DNA"/>
</dbReference>
<dbReference type="AlphaFoldDB" id="A0A399SEM5"/>
<dbReference type="NCBIfam" id="TIGR00172">
    <property type="entry name" value="maf"/>
    <property type="match status" value="1"/>
</dbReference>
<dbReference type="PANTHER" id="PTHR43213">
    <property type="entry name" value="BIFUNCTIONAL DTTP/UTP PYROPHOSPHATASE/METHYLTRANSFERASE PROTEIN-RELATED"/>
    <property type="match status" value="1"/>
</dbReference>
<dbReference type="GO" id="GO:0036218">
    <property type="term" value="F:dTTP diphosphatase activity"/>
    <property type="evidence" value="ECO:0007669"/>
    <property type="project" value="RHEA"/>
</dbReference>
<dbReference type="RefSeq" id="WP_119431396.1">
    <property type="nucleotide sequence ID" value="NZ_QWGE01000002.1"/>
</dbReference>
<dbReference type="Gene3D" id="3.90.950.10">
    <property type="match status" value="1"/>
</dbReference>
<dbReference type="Pfam" id="PF02545">
    <property type="entry name" value="Maf"/>
    <property type="match status" value="1"/>
</dbReference>
<comment type="subcellular location">
    <subcellularLocation>
        <location evidence="4">Cytoplasm</location>
    </subcellularLocation>
</comment>
<dbReference type="OrthoDB" id="9807767at2"/>
<comment type="caution">
    <text evidence="5">The sequence shown here is derived from an EMBL/GenBank/DDBJ whole genome shotgun (WGS) entry which is preliminary data.</text>
</comment>
<gene>
    <name evidence="5" type="primary">maf</name>
    <name evidence="5" type="ORF">D1627_06365</name>
</gene>
<dbReference type="Proteomes" id="UP000266005">
    <property type="component" value="Unassembled WGS sequence"/>
</dbReference>
<dbReference type="GO" id="GO:0009117">
    <property type="term" value="P:nucleotide metabolic process"/>
    <property type="evidence" value="ECO:0007669"/>
    <property type="project" value="UniProtKB-KW"/>
</dbReference>
<feature type="site" description="Important for substrate specificity" evidence="4">
    <location>
        <position position="155"/>
    </location>
</feature>